<sequence>MTEGSELRRYRWAVLAVAAGLAAGLASAVVSVKFQLVVFGFNIMYIISPLLAGFVESYIAGRKYGASTGAVSAILVFLSVNIYGWLFPAEPIQWNVFTVGGLLLAFQAAFPTTVNFILAAAIMYALGLLGKGMGDRLTGGDGTVTLGYEAGGAGIGIAVGEAVGDPQDLDELRKLAVERMLSDAEAMGGRGAVDIQLKVTVIGSDIIAVTATGTATE</sequence>
<accession>A0A7J4MYW5</accession>
<evidence type="ECO:0000313" key="3">
    <source>
        <dbReference type="Proteomes" id="UP000538031"/>
    </source>
</evidence>
<dbReference type="SUPFAM" id="SSF117782">
    <property type="entry name" value="YbjQ-like"/>
    <property type="match status" value="1"/>
</dbReference>
<dbReference type="InterPro" id="IPR035439">
    <property type="entry name" value="UPF0145_dom_sf"/>
</dbReference>
<protein>
    <submittedName>
        <fullName evidence="2">YbjQ family protein</fullName>
    </submittedName>
</protein>
<dbReference type="Proteomes" id="UP000538031">
    <property type="component" value="Unassembled WGS sequence"/>
</dbReference>
<gene>
    <name evidence="2" type="ORF">HA285_07970</name>
</gene>
<evidence type="ECO:0000313" key="2">
    <source>
        <dbReference type="EMBL" id="HIH65510.1"/>
    </source>
</evidence>
<feature type="transmembrane region" description="Helical" evidence="1">
    <location>
        <begin position="99"/>
        <end position="126"/>
    </location>
</feature>
<keyword evidence="1" id="KW-0472">Membrane</keyword>
<feature type="transmembrane region" description="Helical" evidence="1">
    <location>
        <begin position="12"/>
        <end position="30"/>
    </location>
</feature>
<keyword evidence="1" id="KW-1133">Transmembrane helix</keyword>
<evidence type="ECO:0000256" key="1">
    <source>
        <dbReference type="SAM" id="Phobius"/>
    </source>
</evidence>
<name>A0A7J4MYW5_METTF</name>
<dbReference type="EMBL" id="DUHT01000088">
    <property type="protein sequence ID" value="HIH65510.1"/>
    <property type="molecule type" value="Genomic_DNA"/>
</dbReference>
<dbReference type="Gene3D" id="3.30.110.70">
    <property type="entry name" value="Hypothetical protein apc22750. Chain B"/>
    <property type="match status" value="1"/>
</dbReference>
<dbReference type="Pfam" id="PF01906">
    <property type="entry name" value="YbjQ_1"/>
    <property type="match status" value="1"/>
</dbReference>
<feature type="transmembrane region" description="Helical" evidence="1">
    <location>
        <begin position="36"/>
        <end position="55"/>
    </location>
</feature>
<feature type="transmembrane region" description="Helical" evidence="1">
    <location>
        <begin position="67"/>
        <end position="87"/>
    </location>
</feature>
<reference evidence="3" key="1">
    <citation type="journal article" date="2020" name="bioRxiv">
        <title>A rank-normalized archaeal taxonomy based on genome phylogeny resolves widespread incomplete and uneven classifications.</title>
        <authorList>
            <person name="Rinke C."/>
            <person name="Chuvochina M."/>
            <person name="Mussig A.J."/>
            <person name="Chaumeil P.-A."/>
            <person name="Waite D.W."/>
            <person name="Whitman W.B."/>
            <person name="Parks D.H."/>
            <person name="Hugenholtz P."/>
        </authorList>
    </citation>
    <scope>NUCLEOTIDE SEQUENCE [LARGE SCALE GENOMIC DNA]</scope>
</reference>
<dbReference type="InterPro" id="IPR002765">
    <property type="entry name" value="UPF0145_YbjQ-like"/>
</dbReference>
<keyword evidence="1" id="KW-0812">Transmembrane</keyword>
<comment type="caution">
    <text evidence="2">The sequence shown here is derived from an EMBL/GenBank/DDBJ whole genome shotgun (WGS) entry which is preliminary data.</text>
</comment>
<proteinExistence type="predicted"/>
<dbReference type="AlphaFoldDB" id="A0A7J4MYW5"/>
<organism evidence="2 3">
    <name type="scientific">Methanothermobacter thermautotrophicus</name>
    <name type="common">Methanobacterium thermoformicicum</name>
    <dbReference type="NCBI Taxonomy" id="145262"/>
    <lineage>
        <taxon>Archaea</taxon>
        <taxon>Methanobacteriati</taxon>
        <taxon>Methanobacteriota</taxon>
        <taxon>Methanomada group</taxon>
        <taxon>Methanobacteria</taxon>
        <taxon>Methanobacteriales</taxon>
        <taxon>Methanobacteriaceae</taxon>
        <taxon>Methanothermobacter</taxon>
    </lineage>
</organism>